<evidence type="ECO:0000313" key="3">
    <source>
        <dbReference type="EMBL" id="GLQ87330.1"/>
    </source>
</evidence>
<feature type="transmembrane region" description="Helical" evidence="2">
    <location>
        <begin position="155"/>
        <end position="181"/>
    </location>
</feature>
<dbReference type="RefSeq" id="WP_284330780.1">
    <property type="nucleotide sequence ID" value="NZ_BSOA01000006.1"/>
</dbReference>
<keyword evidence="2" id="KW-0812">Transmembrane</keyword>
<comment type="similarity">
    <text evidence="1">Belongs to the 2-hydroxycarboxylate transporter (2-HCT) (TC 2.A.24) family.</text>
</comment>
<feature type="transmembrane region" description="Helical" evidence="2">
    <location>
        <begin position="309"/>
        <end position="329"/>
    </location>
</feature>
<keyword evidence="2" id="KW-1133">Transmembrane helix</keyword>
<dbReference type="Proteomes" id="UP001156627">
    <property type="component" value="Unassembled WGS sequence"/>
</dbReference>
<feature type="transmembrane region" description="Helical" evidence="2">
    <location>
        <begin position="125"/>
        <end position="149"/>
    </location>
</feature>
<feature type="transmembrane region" description="Helical" evidence="2">
    <location>
        <begin position="402"/>
        <end position="422"/>
    </location>
</feature>
<keyword evidence="1 2" id="KW-0472">Membrane</keyword>
<protein>
    <submittedName>
        <fullName evidence="3">Citrate-sodium symporter</fullName>
    </submittedName>
</protein>
<name>A0ABQ5X9X0_9GAMM</name>
<sequence length="425" mass="44871">MDIRIGIIPVPVYVLLLALLAVMASQGWMPGEINIAIAVLAVGGFTCGEIGKRLPYLRHIGAAAILATFLPSYLVHAKLLPAIVVDGVTSFTKSSNFLYLFICIIIVGSILSMDRRVLIHGFLRIFVPLACGSIAAMIVGTLVGSLLGMDVRHTFFYVVIPIMAGGIGEGALPLSYGYAAVLHQEQGEVFAQVLPSIMLGSLSAILLSGLLNFMGRKYPHLSGSGRLYPGQEKAVKARVDGDHEGTGVDVAQLAAAGITGISFYVLGLLAFHLFGLPAPVSMLFIAVLAQLGRAIPPELRRGASLAYRFFAVAVTYPLLFAIGVAMTPWDKLVSALTLSNGLTIASTVATLMLTGFYVGRRMGMYPIDTAIVCACHSGQGGTGDVAILTASERMALMPFAQIATRIFGAITVTLVLVVFAWAGKV</sequence>
<comment type="caution">
    <text evidence="3">The sequence shown here is derived from an EMBL/GenBank/DDBJ whole genome shotgun (WGS) entry which is preliminary data.</text>
</comment>
<organism evidence="3 4">
    <name type="scientific">Dyella flagellata</name>
    <dbReference type="NCBI Taxonomy" id="1867833"/>
    <lineage>
        <taxon>Bacteria</taxon>
        <taxon>Pseudomonadati</taxon>
        <taxon>Pseudomonadota</taxon>
        <taxon>Gammaproteobacteria</taxon>
        <taxon>Lysobacterales</taxon>
        <taxon>Rhodanobacteraceae</taxon>
        <taxon>Dyella</taxon>
    </lineage>
</organism>
<dbReference type="PANTHER" id="PTHR40033">
    <property type="entry name" value="NA(+)-MALATE SYMPORTER"/>
    <property type="match status" value="1"/>
</dbReference>
<dbReference type="Pfam" id="PF03390">
    <property type="entry name" value="2HCT"/>
    <property type="match status" value="1"/>
</dbReference>
<evidence type="ECO:0000313" key="4">
    <source>
        <dbReference type="Proteomes" id="UP001156627"/>
    </source>
</evidence>
<feature type="transmembrane region" description="Helical" evidence="2">
    <location>
        <begin position="7"/>
        <end position="27"/>
    </location>
</feature>
<proteinExistence type="inferred from homology"/>
<keyword evidence="1" id="KW-0813">Transport</keyword>
<feature type="transmembrane region" description="Helical" evidence="2">
    <location>
        <begin position="63"/>
        <end position="84"/>
    </location>
</feature>
<dbReference type="EMBL" id="BSOA01000006">
    <property type="protein sequence ID" value="GLQ87330.1"/>
    <property type="molecule type" value="Genomic_DNA"/>
</dbReference>
<keyword evidence="4" id="KW-1185">Reference proteome</keyword>
<feature type="transmembrane region" description="Helical" evidence="2">
    <location>
        <begin position="335"/>
        <end position="358"/>
    </location>
</feature>
<gene>
    <name evidence="3" type="ORF">GCM10007898_08960</name>
</gene>
<accession>A0ABQ5X9X0</accession>
<feature type="transmembrane region" description="Helical" evidence="2">
    <location>
        <begin position="193"/>
        <end position="214"/>
    </location>
</feature>
<reference evidence="4" key="1">
    <citation type="journal article" date="2019" name="Int. J. Syst. Evol. Microbiol.">
        <title>The Global Catalogue of Microorganisms (GCM) 10K type strain sequencing project: providing services to taxonomists for standard genome sequencing and annotation.</title>
        <authorList>
            <consortium name="The Broad Institute Genomics Platform"/>
            <consortium name="The Broad Institute Genome Sequencing Center for Infectious Disease"/>
            <person name="Wu L."/>
            <person name="Ma J."/>
        </authorList>
    </citation>
    <scope>NUCLEOTIDE SEQUENCE [LARGE SCALE GENOMIC DNA]</scope>
    <source>
        <strain evidence="4">NBRC 111981</strain>
    </source>
</reference>
<dbReference type="PIRSF" id="PIRSF005348">
    <property type="entry name" value="YxkH"/>
    <property type="match status" value="1"/>
</dbReference>
<feature type="transmembrane region" description="Helical" evidence="2">
    <location>
        <begin position="263"/>
        <end position="288"/>
    </location>
</feature>
<evidence type="ECO:0000256" key="1">
    <source>
        <dbReference type="PIRNR" id="PIRNR005348"/>
    </source>
</evidence>
<feature type="transmembrane region" description="Helical" evidence="2">
    <location>
        <begin position="96"/>
        <end position="113"/>
    </location>
</feature>
<dbReference type="PANTHER" id="PTHR40033:SF1">
    <property type="entry name" value="CITRATE-SODIUM SYMPORTER"/>
    <property type="match status" value="1"/>
</dbReference>
<feature type="transmembrane region" description="Helical" evidence="2">
    <location>
        <begin position="33"/>
        <end position="51"/>
    </location>
</feature>
<dbReference type="InterPro" id="IPR004679">
    <property type="entry name" value="2-OHcarboxylate_transport"/>
</dbReference>
<evidence type="ECO:0000256" key="2">
    <source>
        <dbReference type="SAM" id="Phobius"/>
    </source>
</evidence>
<keyword evidence="1" id="KW-0769">Symport</keyword>